<dbReference type="PROSITE" id="PS50914">
    <property type="entry name" value="BON"/>
    <property type="match status" value="2"/>
</dbReference>
<dbReference type="Pfam" id="PF04972">
    <property type="entry name" value="BON"/>
    <property type="match status" value="2"/>
</dbReference>
<dbReference type="PANTHER" id="PTHR34606:SF11">
    <property type="entry name" value="OSMOTICALLY-INDUCIBLE PROTEIN Y"/>
    <property type="match status" value="1"/>
</dbReference>
<dbReference type="NCBIfam" id="NF007858">
    <property type="entry name" value="PRK10568.1"/>
    <property type="match status" value="1"/>
</dbReference>
<gene>
    <name evidence="8" type="ordered locus">Dd703_3465</name>
</gene>
<dbReference type="EMBL" id="CP001654">
    <property type="protein sequence ID" value="ACS87225.1"/>
    <property type="molecule type" value="Genomic_DNA"/>
</dbReference>
<dbReference type="PANTHER" id="PTHR34606">
    <property type="entry name" value="BON DOMAIN-CONTAINING PROTEIN"/>
    <property type="match status" value="1"/>
</dbReference>
<comment type="subcellular location">
    <subcellularLocation>
        <location evidence="1">Periplasm</location>
    </subcellularLocation>
</comment>
<keyword evidence="3" id="KW-0677">Repeat</keyword>
<dbReference type="Gene3D" id="3.30.1340.30">
    <property type="match status" value="2"/>
</dbReference>
<dbReference type="FunFam" id="3.30.1340.30:FF:000001">
    <property type="entry name" value="Molecular chaperone OsmY"/>
    <property type="match status" value="1"/>
</dbReference>
<name>C6C3C7_MUSP7</name>
<accession>C6C3C7</accession>
<evidence type="ECO:0000313" key="8">
    <source>
        <dbReference type="EMBL" id="ACS87225.1"/>
    </source>
</evidence>
<evidence type="ECO:0000256" key="2">
    <source>
        <dbReference type="ARBA" id="ARBA00022729"/>
    </source>
</evidence>
<dbReference type="InterPro" id="IPR007055">
    <property type="entry name" value="BON_dom"/>
</dbReference>
<dbReference type="RefSeq" id="WP_015855123.1">
    <property type="nucleotide sequence ID" value="NC_012880.1"/>
</dbReference>
<dbReference type="HOGENOM" id="CLU_084193_0_0_6"/>
<protein>
    <recommendedName>
        <fullName evidence="5">Osmotically-inducible protein Y</fullName>
    </recommendedName>
</protein>
<evidence type="ECO:0000313" key="9">
    <source>
        <dbReference type="Proteomes" id="UP000002734"/>
    </source>
</evidence>
<dbReference type="KEGG" id="dda:Dd703_3465"/>
<dbReference type="InterPro" id="IPR051686">
    <property type="entry name" value="Lipoprotein_DolP"/>
</dbReference>
<feature type="domain" description="BON" evidence="7">
    <location>
        <begin position="55"/>
        <end position="123"/>
    </location>
</feature>
<dbReference type="SMART" id="SM00749">
    <property type="entry name" value="BON"/>
    <property type="match status" value="2"/>
</dbReference>
<keyword evidence="2 6" id="KW-0732">Signal</keyword>
<dbReference type="STRING" id="579405.Dd703_3465"/>
<feature type="signal peptide" evidence="6">
    <location>
        <begin position="1"/>
        <end position="23"/>
    </location>
</feature>
<proteinExistence type="predicted"/>
<evidence type="ECO:0000259" key="7">
    <source>
        <dbReference type="PROSITE" id="PS50914"/>
    </source>
</evidence>
<dbReference type="eggNOG" id="COG2823">
    <property type="taxonomic scope" value="Bacteria"/>
</dbReference>
<sequence length="202" mass="21011">MKKLILIPTMVVVALSAVLAANAALTDVPPAVRQAADNVGNSVNRTVQQASAFVDDSTVTAKVKSALLEDDILNSTEISVATHQGLVTLSGFVANPSMAARAVKVASPIEGVQSVSDKLQVTTAGEQSVGAYTEDAMTTGAVKIKLLTDDIAPFHNVRVETRDGVVLLTGWVNNGTQSERAETLAKSVDGVKSVKNALTVRS</sequence>
<evidence type="ECO:0000256" key="3">
    <source>
        <dbReference type="ARBA" id="ARBA00022737"/>
    </source>
</evidence>
<keyword evidence="9" id="KW-1185">Reference proteome</keyword>
<dbReference type="GO" id="GO:0042597">
    <property type="term" value="C:periplasmic space"/>
    <property type="evidence" value="ECO:0007669"/>
    <property type="project" value="UniProtKB-SubCell"/>
</dbReference>
<organism evidence="8 9">
    <name type="scientific">Musicola paradisiaca (strain Ech703)</name>
    <name type="common">Dickeya paradisiaca</name>
    <name type="synonym">Dickeya dadantii</name>
    <dbReference type="NCBI Taxonomy" id="579405"/>
    <lineage>
        <taxon>Bacteria</taxon>
        <taxon>Pseudomonadati</taxon>
        <taxon>Pseudomonadota</taxon>
        <taxon>Gammaproteobacteria</taxon>
        <taxon>Enterobacterales</taxon>
        <taxon>Pectobacteriaceae</taxon>
        <taxon>Musicola</taxon>
    </lineage>
</organism>
<feature type="chain" id="PRO_5002963046" description="Osmotically-inducible protein Y" evidence="6">
    <location>
        <begin position="24"/>
        <end position="202"/>
    </location>
</feature>
<reference evidence="8" key="1">
    <citation type="submission" date="2009-06" db="EMBL/GenBank/DDBJ databases">
        <title>Complete sequence of Dickeya dadantii Ech703.</title>
        <authorList>
            <consortium name="US DOE Joint Genome Institute"/>
            <person name="Lucas S."/>
            <person name="Copeland A."/>
            <person name="Lapidus A."/>
            <person name="Glavina del Rio T."/>
            <person name="Dalin E."/>
            <person name="Tice H."/>
            <person name="Bruce D."/>
            <person name="Goodwin L."/>
            <person name="Pitluck S."/>
            <person name="Chertkov O."/>
            <person name="Brettin T."/>
            <person name="Detter J.C."/>
            <person name="Han C."/>
            <person name="Larimer F."/>
            <person name="Land M."/>
            <person name="Hauser L."/>
            <person name="Kyrpides N."/>
            <person name="Mikhailova N."/>
            <person name="Balakrishnan V."/>
            <person name="Glasner J."/>
            <person name="Perna N.T."/>
        </authorList>
    </citation>
    <scope>NUCLEOTIDE SEQUENCE [LARGE SCALE GENOMIC DNA]</scope>
    <source>
        <strain evidence="8">Ech703</strain>
    </source>
</reference>
<evidence type="ECO:0000256" key="4">
    <source>
        <dbReference type="ARBA" id="ARBA00022764"/>
    </source>
</evidence>
<evidence type="ECO:0000256" key="1">
    <source>
        <dbReference type="ARBA" id="ARBA00004418"/>
    </source>
</evidence>
<dbReference type="Proteomes" id="UP000002734">
    <property type="component" value="Chromosome"/>
</dbReference>
<dbReference type="AlphaFoldDB" id="C6C3C7"/>
<keyword evidence="4" id="KW-0574">Periplasm</keyword>
<dbReference type="InterPro" id="IPR014004">
    <property type="entry name" value="Transpt-assoc_nodulatn_dom_bac"/>
</dbReference>
<evidence type="ECO:0000256" key="5">
    <source>
        <dbReference type="ARBA" id="ARBA00070588"/>
    </source>
</evidence>
<evidence type="ECO:0000256" key="6">
    <source>
        <dbReference type="SAM" id="SignalP"/>
    </source>
</evidence>
<feature type="domain" description="BON" evidence="7">
    <location>
        <begin position="134"/>
        <end position="202"/>
    </location>
</feature>